<feature type="compositionally biased region" description="Gly residues" evidence="1">
    <location>
        <begin position="385"/>
        <end position="398"/>
    </location>
</feature>
<feature type="transmembrane region" description="Helical" evidence="2">
    <location>
        <begin position="305"/>
        <end position="325"/>
    </location>
</feature>
<keyword evidence="2" id="KW-1133">Transmembrane helix</keyword>
<evidence type="ECO:0000313" key="3">
    <source>
        <dbReference type="EMBL" id="CDR87191.1"/>
    </source>
</evidence>
<organism evidence="3">
    <name type="scientific">Sporisorium scitamineum</name>
    <dbReference type="NCBI Taxonomy" id="49012"/>
    <lineage>
        <taxon>Eukaryota</taxon>
        <taxon>Fungi</taxon>
        <taxon>Dikarya</taxon>
        <taxon>Basidiomycota</taxon>
        <taxon>Ustilaginomycotina</taxon>
        <taxon>Ustilaginomycetes</taxon>
        <taxon>Ustilaginales</taxon>
        <taxon>Ustilaginaceae</taxon>
        <taxon>Sporisorium</taxon>
    </lineage>
</organism>
<evidence type="ECO:0000256" key="1">
    <source>
        <dbReference type="SAM" id="MobiDB-lite"/>
    </source>
</evidence>
<reference evidence="3" key="1">
    <citation type="submission" date="2014-06" db="EMBL/GenBank/DDBJ databases">
        <authorList>
            <person name="Ju J."/>
            <person name="Zhang J."/>
        </authorList>
    </citation>
    <scope>NUCLEOTIDE SEQUENCE</scope>
    <source>
        <strain evidence="3">SscI8</strain>
    </source>
</reference>
<proteinExistence type="predicted"/>
<feature type="transmembrane region" description="Helical" evidence="2">
    <location>
        <begin position="70"/>
        <end position="89"/>
    </location>
</feature>
<feature type="transmembrane region" description="Helical" evidence="2">
    <location>
        <begin position="161"/>
        <end position="185"/>
    </location>
</feature>
<name>A0A140KM60_9BASI</name>
<dbReference type="EMBL" id="LK056652">
    <property type="protein sequence ID" value="CDR87191.1"/>
    <property type="molecule type" value="Genomic_DNA"/>
</dbReference>
<keyword evidence="2" id="KW-0472">Membrane</keyword>
<gene>
    <name evidence="3" type="ORF">SPSC_00317</name>
</gene>
<dbReference type="AlphaFoldDB" id="A0A140KM60"/>
<feature type="transmembrane region" description="Helical" evidence="2">
    <location>
        <begin position="116"/>
        <end position="140"/>
    </location>
</feature>
<keyword evidence="2" id="KW-0812">Transmembrane</keyword>
<accession>A0A140KM60</accession>
<feature type="region of interest" description="Disordered" evidence="1">
    <location>
        <begin position="365"/>
        <end position="398"/>
    </location>
</feature>
<feature type="transmembrane region" description="Helical" evidence="2">
    <location>
        <begin position="12"/>
        <end position="34"/>
    </location>
</feature>
<protein>
    <submittedName>
        <fullName evidence="3">Uncharacterized protein</fullName>
    </submittedName>
</protein>
<feature type="transmembrane region" description="Helical" evidence="2">
    <location>
        <begin position="223"/>
        <end position="242"/>
    </location>
</feature>
<dbReference type="OrthoDB" id="2550581at2759"/>
<evidence type="ECO:0000256" key="2">
    <source>
        <dbReference type="SAM" id="Phobius"/>
    </source>
</evidence>
<sequence>MRLKLAYDTFSPAANLPCASSLAWTSALVGGITIRDDDLAASMVLFFVLLIFLIIGLLRTYQGRHLLDVLIVFSPTLCFIFCLAVWSTLRAHLSNLLHTSSSLDALLAQASLSELVAANGLVSCSPMLLCETTFQVFGLLARRIAPSGGRWVRYTSVVARLGNVIALVMGVVAACDFASYLTAWLDQLKLSVVVLDRGVQGCSANVLGRDLTLLPLMADGLELVFLFVLKMLTICLCLRYRLSAGVVFHIITIISCLELHFAWKCVRDWSAFQIYLDGAWTKSDATDSNLETLARSIRRGAEDATLFYLLGMVPLVLAMVLIYTLDLTSYNYPPPTPALTQQHLSTQFHLVLDPTSPRIGLLPTSKTQAAAAKSGGGDGKKDAAGGKGGGGGKTENGKGGEMYVVKRGWFGGWSVQPAARQGGSWAARAKNLAKRGVQNWVLGWSSDSRGAAAA</sequence>
<feature type="transmembrane region" description="Helical" evidence="2">
    <location>
        <begin position="40"/>
        <end position="58"/>
    </location>
</feature>